<name>A0A0E9RT14_ANGAN</name>
<reference evidence="1" key="1">
    <citation type="submission" date="2014-11" db="EMBL/GenBank/DDBJ databases">
        <authorList>
            <person name="Amaro Gonzalez C."/>
        </authorList>
    </citation>
    <scope>NUCLEOTIDE SEQUENCE</scope>
</reference>
<reference evidence="1" key="2">
    <citation type="journal article" date="2015" name="Fish Shellfish Immunol.">
        <title>Early steps in the European eel (Anguilla anguilla)-Vibrio vulnificus interaction in the gills: Role of the RtxA13 toxin.</title>
        <authorList>
            <person name="Callol A."/>
            <person name="Pajuelo D."/>
            <person name="Ebbesson L."/>
            <person name="Teles M."/>
            <person name="MacKenzie S."/>
            <person name="Amaro C."/>
        </authorList>
    </citation>
    <scope>NUCLEOTIDE SEQUENCE</scope>
</reference>
<sequence length="56" mass="6334">MLGKSPGPWGYSHRILQQIQTDRAAELVLIQKTCSLCHFTAKKRRLVLVQNAVKSL</sequence>
<evidence type="ECO:0000313" key="1">
    <source>
        <dbReference type="EMBL" id="JAH31408.1"/>
    </source>
</evidence>
<dbReference type="EMBL" id="GBXM01077169">
    <property type="protein sequence ID" value="JAH31408.1"/>
    <property type="molecule type" value="Transcribed_RNA"/>
</dbReference>
<organism evidence="1">
    <name type="scientific">Anguilla anguilla</name>
    <name type="common">European freshwater eel</name>
    <name type="synonym">Muraena anguilla</name>
    <dbReference type="NCBI Taxonomy" id="7936"/>
    <lineage>
        <taxon>Eukaryota</taxon>
        <taxon>Metazoa</taxon>
        <taxon>Chordata</taxon>
        <taxon>Craniata</taxon>
        <taxon>Vertebrata</taxon>
        <taxon>Euteleostomi</taxon>
        <taxon>Actinopterygii</taxon>
        <taxon>Neopterygii</taxon>
        <taxon>Teleostei</taxon>
        <taxon>Anguilliformes</taxon>
        <taxon>Anguillidae</taxon>
        <taxon>Anguilla</taxon>
    </lineage>
</organism>
<accession>A0A0E9RT14</accession>
<proteinExistence type="predicted"/>
<dbReference type="AlphaFoldDB" id="A0A0E9RT14"/>
<protein>
    <submittedName>
        <fullName evidence="1">Uncharacterized protein</fullName>
    </submittedName>
</protein>